<accession>A0A401S9W3</accession>
<evidence type="ECO:0000256" key="3">
    <source>
        <dbReference type="SAM" id="Coils"/>
    </source>
</evidence>
<feature type="region of interest" description="Disordered" evidence="4">
    <location>
        <begin position="596"/>
        <end position="643"/>
    </location>
</feature>
<feature type="domain" description="Lebercilin" evidence="5">
    <location>
        <begin position="102"/>
        <end position="294"/>
    </location>
</feature>
<evidence type="ECO:0000256" key="2">
    <source>
        <dbReference type="ARBA" id="ARBA00023054"/>
    </source>
</evidence>
<evidence type="ECO:0000313" key="6">
    <source>
        <dbReference type="EMBL" id="GCC27173.1"/>
    </source>
</evidence>
<feature type="compositionally biased region" description="Basic residues" evidence="4">
    <location>
        <begin position="46"/>
        <end position="57"/>
    </location>
</feature>
<evidence type="ECO:0000259" key="5">
    <source>
        <dbReference type="Pfam" id="PF15619"/>
    </source>
</evidence>
<feature type="compositionally biased region" description="Basic residues" evidence="4">
    <location>
        <begin position="66"/>
        <end position="76"/>
    </location>
</feature>
<dbReference type="OMA" id="YQIQNID"/>
<dbReference type="Pfam" id="PF15619">
    <property type="entry name" value="Lebercilin"/>
    <property type="match status" value="1"/>
</dbReference>
<dbReference type="Proteomes" id="UP000287033">
    <property type="component" value="Unassembled WGS sequence"/>
</dbReference>
<dbReference type="STRING" id="137246.A0A401S9W3"/>
<dbReference type="InterPro" id="IPR026188">
    <property type="entry name" value="Lebercilin-like"/>
</dbReference>
<dbReference type="PANTHER" id="PTHR16650:SF10">
    <property type="entry name" value="LEBERCILIN"/>
    <property type="match status" value="1"/>
</dbReference>
<dbReference type="OrthoDB" id="2123794at2759"/>
<dbReference type="PANTHER" id="PTHR16650">
    <property type="entry name" value="C21ORF13-RELATED"/>
    <property type="match status" value="1"/>
</dbReference>
<dbReference type="InterPro" id="IPR028933">
    <property type="entry name" value="Lebercilin_dom"/>
</dbReference>
<dbReference type="EMBL" id="BEZZ01000153">
    <property type="protein sequence ID" value="GCC27173.1"/>
    <property type="molecule type" value="Genomic_DNA"/>
</dbReference>
<dbReference type="GO" id="GO:0042073">
    <property type="term" value="P:intraciliary transport"/>
    <property type="evidence" value="ECO:0007669"/>
    <property type="project" value="TreeGrafter"/>
</dbReference>
<evidence type="ECO:0000313" key="7">
    <source>
        <dbReference type="Proteomes" id="UP000287033"/>
    </source>
</evidence>
<gene>
    <name evidence="6" type="ORF">chiPu_0005595</name>
</gene>
<feature type="region of interest" description="Disordered" evidence="4">
    <location>
        <begin position="413"/>
        <end position="448"/>
    </location>
</feature>
<evidence type="ECO:0000256" key="1">
    <source>
        <dbReference type="ARBA" id="ARBA00010229"/>
    </source>
</evidence>
<sequence>MRDQGKTKKNMDYDKNSDSYYSDDYDDSSYTSDQYCSEYSASRTPSPRRKGQAKQKKTSNPSQHQVNRKSGSKHPANHGSCRWGSRTQSLNKESVHKDIDLVTKRMLSARLLKINELRNEVTELQAKLEDLQKENKILKRLQHRQERALHKFEDTENEIALLISHHNDEVRVLRERLRKSQENERAVEKRLKDTEEELYRTKSSLQKLKKLSEDKHLVERDELAQKLAKAEVKMEESERKLKELERNLELTNHSFLRQVASERKKAHVAQENVQNLQDTIQHLGQKLKEKEKELDVKNIYANRILKTSPKKDIESVAKKKATIPKTAIGVQTEEYYLPLEFPTPPLVVCGEEELMIKGEYSQMIQEHGDSETLKLTESLRQGKELQERECEEKRKREQEQHRLELKAQKLREKWEQEEQERKREEKESTAKESSSRETEHQNMEKMNERRKKEILLAKMREIDEETNGSSVISPHNTSHLFSTEMSKSRDSPERLQSTSNFLKSVDSTPTEGYGRRGTRTTNFSAELSFGMYAPSFGKGTGRSGLIDQKSSSKDEQMNGYHDLPFKDRKSNLMEQLFGSGAATGFTTKEENFLMSPAVEQPKRSNNSFPWEQTNKRTSKNNSGDSISSDGMISPNHHHSKYTSIKPAVNVIDSLEDEVEEVVL</sequence>
<comment type="caution">
    <text evidence="6">The sequence shown here is derived from an EMBL/GenBank/DDBJ whole genome shotgun (WGS) entry which is preliminary data.</text>
</comment>
<feature type="compositionally biased region" description="Low complexity" evidence="4">
    <location>
        <begin position="619"/>
        <end position="633"/>
    </location>
</feature>
<dbReference type="GO" id="GO:0005930">
    <property type="term" value="C:axoneme"/>
    <property type="evidence" value="ECO:0007669"/>
    <property type="project" value="TreeGrafter"/>
</dbReference>
<reference evidence="6 7" key="1">
    <citation type="journal article" date="2018" name="Nat. Ecol. Evol.">
        <title>Shark genomes provide insights into elasmobranch evolution and the origin of vertebrates.</title>
        <authorList>
            <person name="Hara Y"/>
            <person name="Yamaguchi K"/>
            <person name="Onimaru K"/>
            <person name="Kadota M"/>
            <person name="Koyanagi M"/>
            <person name="Keeley SD"/>
            <person name="Tatsumi K"/>
            <person name="Tanaka K"/>
            <person name="Motone F"/>
            <person name="Kageyama Y"/>
            <person name="Nozu R"/>
            <person name="Adachi N"/>
            <person name="Nishimura O"/>
            <person name="Nakagawa R"/>
            <person name="Tanegashima C"/>
            <person name="Kiyatake I"/>
            <person name="Matsumoto R"/>
            <person name="Murakumo K"/>
            <person name="Nishida K"/>
            <person name="Terakita A"/>
            <person name="Kuratani S"/>
            <person name="Sato K"/>
            <person name="Hyodo S Kuraku.S."/>
        </authorList>
    </citation>
    <scope>NUCLEOTIDE SEQUENCE [LARGE SCALE GENOMIC DNA]</scope>
</reference>
<evidence type="ECO:0000256" key="4">
    <source>
        <dbReference type="SAM" id="MobiDB-lite"/>
    </source>
</evidence>
<organism evidence="6 7">
    <name type="scientific">Chiloscyllium punctatum</name>
    <name type="common">Brownbanded bambooshark</name>
    <name type="synonym">Hemiscyllium punctatum</name>
    <dbReference type="NCBI Taxonomy" id="137246"/>
    <lineage>
        <taxon>Eukaryota</taxon>
        <taxon>Metazoa</taxon>
        <taxon>Chordata</taxon>
        <taxon>Craniata</taxon>
        <taxon>Vertebrata</taxon>
        <taxon>Chondrichthyes</taxon>
        <taxon>Elasmobranchii</taxon>
        <taxon>Galeomorphii</taxon>
        <taxon>Galeoidea</taxon>
        <taxon>Orectolobiformes</taxon>
        <taxon>Hemiscylliidae</taxon>
        <taxon>Chiloscyllium</taxon>
    </lineage>
</organism>
<feature type="compositionally biased region" description="Polar residues" evidence="4">
    <location>
        <begin position="603"/>
        <end position="612"/>
    </location>
</feature>
<comment type="similarity">
    <text evidence="1">Belongs to the LCA5 family.</text>
</comment>
<protein>
    <recommendedName>
        <fullName evidence="5">Lebercilin domain-containing protein</fullName>
    </recommendedName>
</protein>
<feature type="coiled-coil region" evidence="3">
    <location>
        <begin position="107"/>
        <end position="293"/>
    </location>
</feature>
<keyword evidence="7" id="KW-1185">Reference proteome</keyword>
<feature type="compositionally biased region" description="Basic and acidic residues" evidence="4">
    <location>
        <begin position="1"/>
        <end position="17"/>
    </location>
</feature>
<feature type="region of interest" description="Disordered" evidence="4">
    <location>
        <begin position="1"/>
        <end position="89"/>
    </location>
</feature>
<dbReference type="AlphaFoldDB" id="A0A401S9W3"/>
<name>A0A401S9W3_CHIPU</name>
<keyword evidence="2 3" id="KW-0175">Coiled coil</keyword>
<proteinExistence type="inferred from homology"/>
<feature type="region of interest" description="Disordered" evidence="4">
    <location>
        <begin position="382"/>
        <end position="401"/>
    </location>
</feature>